<dbReference type="EMBL" id="JAAXOP010000013">
    <property type="protein sequence ID" value="NKY52829.1"/>
    <property type="molecule type" value="Genomic_DNA"/>
</dbReference>
<dbReference type="PANTHER" id="PTHR43802:SF1">
    <property type="entry name" value="IP11341P-RELATED"/>
    <property type="match status" value="1"/>
</dbReference>
<proteinExistence type="inferred from homology"/>
<accession>A0A846Y7Z3</accession>
<evidence type="ECO:0000313" key="3">
    <source>
        <dbReference type="Proteomes" id="UP000565711"/>
    </source>
</evidence>
<organism evidence="2 3">
    <name type="scientific">Nocardia vermiculata</name>
    <dbReference type="NCBI Taxonomy" id="257274"/>
    <lineage>
        <taxon>Bacteria</taxon>
        <taxon>Bacillati</taxon>
        <taxon>Actinomycetota</taxon>
        <taxon>Actinomycetes</taxon>
        <taxon>Mycobacteriales</taxon>
        <taxon>Nocardiaceae</taxon>
        <taxon>Nocardia</taxon>
    </lineage>
</organism>
<dbReference type="Proteomes" id="UP000565711">
    <property type="component" value="Unassembled WGS sequence"/>
</dbReference>
<gene>
    <name evidence="2" type="ORF">HGA08_21745</name>
</gene>
<evidence type="ECO:0000313" key="2">
    <source>
        <dbReference type="EMBL" id="NKY52829.1"/>
    </source>
</evidence>
<reference evidence="2 3" key="1">
    <citation type="submission" date="2020-04" db="EMBL/GenBank/DDBJ databases">
        <title>MicrobeNet Type strains.</title>
        <authorList>
            <person name="Nicholson A.C."/>
        </authorList>
    </citation>
    <scope>NUCLEOTIDE SEQUENCE [LARGE SCALE GENOMIC DNA]</scope>
    <source>
        <strain evidence="2 3">JCM 12354</strain>
    </source>
</reference>
<keyword evidence="3" id="KW-1185">Reference proteome</keyword>
<dbReference type="SUPFAM" id="SSF52096">
    <property type="entry name" value="ClpP/crotonase"/>
    <property type="match status" value="1"/>
</dbReference>
<dbReference type="GO" id="GO:0016853">
    <property type="term" value="F:isomerase activity"/>
    <property type="evidence" value="ECO:0007669"/>
    <property type="project" value="UniProtKB-KW"/>
</dbReference>
<dbReference type="InterPro" id="IPR029045">
    <property type="entry name" value="ClpP/crotonase-like_dom_sf"/>
</dbReference>
<dbReference type="Pfam" id="PF00378">
    <property type="entry name" value="ECH_1"/>
    <property type="match status" value="1"/>
</dbReference>
<evidence type="ECO:0000256" key="1">
    <source>
        <dbReference type="ARBA" id="ARBA00005254"/>
    </source>
</evidence>
<dbReference type="InterPro" id="IPR001753">
    <property type="entry name" value="Enoyl-CoA_hydra/iso"/>
</dbReference>
<dbReference type="PANTHER" id="PTHR43802">
    <property type="entry name" value="ENOYL-COA HYDRATASE"/>
    <property type="match status" value="1"/>
</dbReference>
<dbReference type="AlphaFoldDB" id="A0A846Y7Z3"/>
<comment type="caution">
    <text evidence="2">The sequence shown here is derived from an EMBL/GenBank/DDBJ whole genome shotgun (WGS) entry which is preliminary data.</text>
</comment>
<protein>
    <submittedName>
        <fullName evidence="2">Enoyl-CoA hydratase/isomerase family protein</fullName>
    </submittedName>
</protein>
<dbReference type="CDD" id="cd06558">
    <property type="entry name" value="crotonase-like"/>
    <property type="match status" value="1"/>
</dbReference>
<comment type="similarity">
    <text evidence="1">Belongs to the enoyl-CoA hydratase/isomerase family.</text>
</comment>
<dbReference type="Gene3D" id="3.90.226.10">
    <property type="entry name" value="2-enoyl-CoA Hydratase, Chain A, domain 1"/>
    <property type="match status" value="1"/>
</dbReference>
<sequence>MSLAGGELELGLNAAGDPESPVLEIALDEWRDAPADRIARTAQAVASTLRLTVGVLESEPTPELARLLEATTLTLGTATAGAAGVQGAYPQLVPRDDIAASLDGLRAAVGRNPRSSVTLARLLRQTATPDIEAGLAAEAAAYSMLLGGTEFAAWRAGRPVRPVTASPRPPVRIERSDENLTIVLDNPERRNALSMRLREALLEACRLAELDPSIEQVALRGAGPVFCSGGDLDEFGVATDLVAAYLVRLERAPWRILDRMRDRVTAYVHGACIGAGIEMSAFAGRVVADPDAYFLLPEIGMGLVPGAGGTVSVPRRIGRWRAAWMMLTGEPIDAELALRWGLVDDITPHRPS</sequence>
<keyword evidence="2" id="KW-0413">Isomerase</keyword>
<name>A0A846Y7Z3_9NOCA</name>